<dbReference type="GO" id="GO:0005829">
    <property type="term" value="C:cytosol"/>
    <property type="evidence" value="ECO:0007669"/>
    <property type="project" value="TreeGrafter"/>
</dbReference>
<gene>
    <name evidence="4" type="ORF">EXE57_02625</name>
</gene>
<dbReference type="PANTHER" id="PTHR11839">
    <property type="entry name" value="UDP/ADP-SUGAR PYROPHOSPHATASE"/>
    <property type="match status" value="1"/>
</dbReference>
<dbReference type="RefSeq" id="WP_135073750.1">
    <property type="nucleotide sequence ID" value="NZ_CP038267.1"/>
</dbReference>
<keyword evidence="2 4" id="KW-0378">Hydrolase</keyword>
<evidence type="ECO:0000313" key="5">
    <source>
        <dbReference type="Proteomes" id="UP000294894"/>
    </source>
</evidence>
<evidence type="ECO:0000256" key="1">
    <source>
        <dbReference type="ARBA" id="ARBA00001946"/>
    </source>
</evidence>
<dbReference type="Pfam" id="PF00293">
    <property type="entry name" value="NUDIX"/>
    <property type="match status" value="1"/>
</dbReference>
<comment type="cofactor">
    <cofactor evidence="1">
        <name>Mg(2+)</name>
        <dbReference type="ChEBI" id="CHEBI:18420"/>
    </cofactor>
</comment>
<evidence type="ECO:0000259" key="3">
    <source>
        <dbReference type="PROSITE" id="PS51462"/>
    </source>
</evidence>
<proteinExistence type="predicted"/>
<organism evidence="4 5">
    <name type="scientific">Nocardioides euryhalodurans</name>
    <dbReference type="NCBI Taxonomy" id="2518370"/>
    <lineage>
        <taxon>Bacteria</taxon>
        <taxon>Bacillati</taxon>
        <taxon>Actinomycetota</taxon>
        <taxon>Actinomycetes</taxon>
        <taxon>Propionibacteriales</taxon>
        <taxon>Nocardioidaceae</taxon>
        <taxon>Nocardioides</taxon>
    </lineage>
</organism>
<dbReference type="InterPro" id="IPR015797">
    <property type="entry name" value="NUDIX_hydrolase-like_dom_sf"/>
</dbReference>
<reference evidence="4 5" key="1">
    <citation type="submission" date="2019-03" db="EMBL/GenBank/DDBJ databases">
        <title>Three New Species of Nocardioides, Nocardioides euryhalodurans sp. nov., Nocardioides seonyuensis sp. nov. and Nocardioides eburneoflavus sp. nov., Iolated from Soil.</title>
        <authorList>
            <person name="Roh S.G."/>
            <person name="Lee C."/>
            <person name="Kim M.-K."/>
            <person name="Kim S.B."/>
        </authorList>
    </citation>
    <scope>NUCLEOTIDE SEQUENCE [LARGE SCALE GENOMIC DNA]</scope>
    <source>
        <strain evidence="4 5">MMS17-SY117</strain>
    </source>
</reference>
<dbReference type="EMBL" id="CP038267">
    <property type="protein sequence ID" value="QBR91288.1"/>
    <property type="molecule type" value="Genomic_DNA"/>
</dbReference>
<name>A0A4P7GHC4_9ACTN</name>
<dbReference type="AlphaFoldDB" id="A0A4P7GHC4"/>
<protein>
    <submittedName>
        <fullName evidence="4">NUDIX hydrolase</fullName>
    </submittedName>
</protein>
<sequence length="209" mass="22634">MEQTPAPPLVDTPESWPVASSEDLFRDDWVMALRADRIRRPGDEGGEPFRRLVLEHPGAVVVLAVDEADGVHLLAQYRHPAGRRFVELPAGLCDEPGEEPVDVARRELREEVGLEAGEWTHLTSTWSSPGISAEQMHFFLARGLTPVTDRDFEPTHEEAEMTAFVAPFADLHAAVLDGRVTDAPLVIAVLVAAARGLVPGGVPATPAGE</sequence>
<dbReference type="Proteomes" id="UP000294894">
    <property type="component" value="Chromosome"/>
</dbReference>
<evidence type="ECO:0000256" key="2">
    <source>
        <dbReference type="ARBA" id="ARBA00022801"/>
    </source>
</evidence>
<dbReference type="KEGG" id="noy:EXE57_02625"/>
<dbReference type="InterPro" id="IPR000086">
    <property type="entry name" value="NUDIX_hydrolase_dom"/>
</dbReference>
<accession>A0A4P7GHC4</accession>
<dbReference type="GO" id="GO:0006753">
    <property type="term" value="P:nucleoside phosphate metabolic process"/>
    <property type="evidence" value="ECO:0007669"/>
    <property type="project" value="TreeGrafter"/>
</dbReference>
<feature type="domain" description="Nudix hydrolase" evidence="3">
    <location>
        <begin position="54"/>
        <end position="188"/>
    </location>
</feature>
<dbReference type="OrthoDB" id="9806150at2"/>
<dbReference type="GO" id="GO:0019693">
    <property type="term" value="P:ribose phosphate metabolic process"/>
    <property type="evidence" value="ECO:0007669"/>
    <property type="project" value="TreeGrafter"/>
</dbReference>
<evidence type="ECO:0000313" key="4">
    <source>
        <dbReference type="EMBL" id="QBR91288.1"/>
    </source>
</evidence>
<dbReference type="PANTHER" id="PTHR11839:SF18">
    <property type="entry name" value="NUDIX HYDROLASE DOMAIN-CONTAINING PROTEIN"/>
    <property type="match status" value="1"/>
</dbReference>
<dbReference type="SUPFAM" id="SSF55811">
    <property type="entry name" value="Nudix"/>
    <property type="match status" value="1"/>
</dbReference>
<dbReference type="GO" id="GO:0016787">
    <property type="term" value="F:hydrolase activity"/>
    <property type="evidence" value="ECO:0007669"/>
    <property type="project" value="UniProtKB-KW"/>
</dbReference>
<dbReference type="Gene3D" id="3.90.79.10">
    <property type="entry name" value="Nucleoside Triphosphate Pyrophosphohydrolase"/>
    <property type="match status" value="1"/>
</dbReference>
<dbReference type="PROSITE" id="PS51462">
    <property type="entry name" value="NUDIX"/>
    <property type="match status" value="1"/>
</dbReference>
<keyword evidence="5" id="KW-1185">Reference proteome</keyword>